<accession>A0ACC0HYB5</accession>
<comment type="caution">
    <text evidence="1">The sequence shown here is derived from an EMBL/GenBank/DDBJ whole genome shotgun (WGS) entry which is preliminary data.</text>
</comment>
<dbReference type="Proteomes" id="UP001060215">
    <property type="component" value="Chromosome 2"/>
</dbReference>
<protein>
    <submittedName>
        <fullName evidence="1">Kinesin-like protein KIN-8A</fullName>
    </submittedName>
</protein>
<evidence type="ECO:0000313" key="1">
    <source>
        <dbReference type="EMBL" id="KAI8018572.1"/>
    </source>
</evidence>
<name>A0ACC0HYB5_9ERIC</name>
<proteinExistence type="predicted"/>
<evidence type="ECO:0000313" key="2">
    <source>
        <dbReference type="Proteomes" id="UP001060215"/>
    </source>
</evidence>
<sequence length="102" mass="11942">MPVSTRSQITNPELDEQNQDSRTRLRTDQEETTHMGFPMRNPHHGLKEKMKALTLLYEQQKRASAALKSPRRSRRGPRIAGFRLIRVSTFSVPAREDREKRQ</sequence>
<organism evidence="1 2">
    <name type="scientific">Camellia lanceoleosa</name>
    <dbReference type="NCBI Taxonomy" id="1840588"/>
    <lineage>
        <taxon>Eukaryota</taxon>
        <taxon>Viridiplantae</taxon>
        <taxon>Streptophyta</taxon>
        <taxon>Embryophyta</taxon>
        <taxon>Tracheophyta</taxon>
        <taxon>Spermatophyta</taxon>
        <taxon>Magnoliopsida</taxon>
        <taxon>eudicotyledons</taxon>
        <taxon>Gunneridae</taxon>
        <taxon>Pentapetalae</taxon>
        <taxon>asterids</taxon>
        <taxon>Ericales</taxon>
        <taxon>Theaceae</taxon>
        <taxon>Camellia</taxon>
    </lineage>
</organism>
<dbReference type="EMBL" id="CM045759">
    <property type="protein sequence ID" value="KAI8018572.1"/>
    <property type="molecule type" value="Genomic_DNA"/>
</dbReference>
<reference evidence="1 2" key="1">
    <citation type="journal article" date="2022" name="Plant J.">
        <title>Chromosome-level genome of Camellia lanceoleosa provides a valuable resource for understanding genome evolution and self-incompatibility.</title>
        <authorList>
            <person name="Gong W."/>
            <person name="Xiao S."/>
            <person name="Wang L."/>
            <person name="Liao Z."/>
            <person name="Chang Y."/>
            <person name="Mo W."/>
            <person name="Hu G."/>
            <person name="Li W."/>
            <person name="Zhao G."/>
            <person name="Zhu H."/>
            <person name="Hu X."/>
            <person name="Ji K."/>
            <person name="Xiang X."/>
            <person name="Song Q."/>
            <person name="Yuan D."/>
            <person name="Jin S."/>
            <person name="Zhang L."/>
        </authorList>
    </citation>
    <scope>NUCLEOTIDE SEQUENCE [LARGE SCALE GENOMIC DNA]</scope>
    <source>
        <strain evidence="1">SQ_2022a</strain>
    </source>
</reference>
<keyword evidence="2" id="KW-1185">Reference proteome</keyword>
<gene>
    <name evidence="1" type="ORF">LOK49_LG04G01770</name>
</gene>